<protein>
    <submittedName>
        <fullName evidence="1">Uncharacterized protein</fullName>
    </submittedName>
</protein>
<proteinExistence type="predicted"/>
<dbReference type="Proteomes" id="UP001221757">
    <property type="component" value="Unassembled WGS sequence"/>
</dbReference>
<dbReference type="AlphaFoldDB" id="A0AAD7D234"/>
<comment type="caution">
    <text evidence="1">The sequence shown here is derived from an EMBL/GenBank/DDBJ whole genome shotgun (WGS) entry which is preliminary data.</text>
</comment>
<organism evidence="1 2">
    <name type="scientific">Mycena rosella</name>
    <name type="common">Pink bonnet</name>
    <name type="synonym">Agaricus rosellus</name>
    <dbReference type="NCBI Taxonomy" id="1033263"/>
    <lineage>
        <taxon>Eukaryota</taxon>
        <taxon>Fungi</taxon>
        <taxon>Dikarya</taxon>
        <taxon>Basidiomycota</taxon>
        <taxon>Agaricomycotina</taxon>
        <taxon>Agaricomycetes</taxon>
        <taxon>Agaricomycetidae</taxon>
        <taxon>Agaricales</taxon>
        <taxon>Marasmiineae</taxon>
        <taxon>Mycenaceae</taxon>
        <taxon>Mycena</taxon>
    </lineage>
</organism>
<reference evidence="1" key="1">
    <citation type="submission" date="2023-03" db="EMBL/GenBank/DDBJ databases">
        <title>Massive genome expansion in bonnet fungi (Mycena s.s.) driven by repeated elements and novel gene families across ecological guilds.</title>
        <authorList>
            <consortium name="Lawrence Berkeley National Laboratory"/>
            <person name="Harder C.B."/>
            <person name="Miyauchi S."/>
            <person name="Viragh M."/>
            <person name="Kuo A."/>
            <person name="Thoen E."/>
            <person name="Andreopoulos B."/>
            <person name="Lu D."/>
            <person name="Skrede I."/>
            <person name="Drula E."/>
            <person name="Henrissat B."/>
            <person name="Morin E."/>
            <person name="Kohler A."/>
            <person name="Barry K."/>
            <person name="LaButti K."/>
            <person name="Morin E."/>
            <person name="Salamov A."/>
            <person name="Lipzen A."/>
            <person name="Mereny Z."/>
            <person name="Hegedus B."/>
            <person name="Baldrian P."/>
            <person name="Stursova M."/>
            <person name="Weitz H."/>
            <person name="Taylor A."/>
            <person name="Grigoriev I.V."/>
            <person name="Nagy L.G."/>
            <person name="Martin F."/>
            <person name="Kauserud H."/>
        </authorList>
    </citation>
    <scope>NUCLEOTIDE SEQUENCE</scope>
    <source>
        <strain evidence="1">CBHHK067</strain>
    </source>
</reference>
<name>A0AAD7D234_MYCRO</name>
<dbReference type="EMBL" id="JARKIE010000150">
    <property type="protein sequence ID" value="KAJ7675250.1"/>
    <property type="molecule type" value="Genomic_DNA"/>
</dbReference>
<evidence type="ECO:0000313" key="1">
    <source>
        <dbReference type="EMBL" id="KAJ7675250.1"/>
    </source>
</evidence>
<keyword evidence="2" id="KW-1185">Reference proteome</keyword>
<evidence type="ECO:0000313" key="2">
    <source>
        <dbReference type="Proteomes" id="UP001221757"/>
    </source>
</evidence>
<gene>
    <name evidence="1" type="ORF">B0H17DRAFT_1140327</name>
</gene>
<sequence>MHDTARERKGHSCTPFGYSYIPGCREPVRLGLEPSGVVRSRHSTSQEQRPHLRTLSSVPGPIYAGNPLDSGSSHLEVNVDFFGQASFYTVYRSLKPQTSVIRLERGWAAPAHFGSIPTIWMQGSVRLKLEPFADEGVDFLASLPFTLHTEVEHTS</sequence>
<accession>A0AAD7D234</accession>